<feature type="compositionally biased region" description="Polar residues" evidence="1">
    <location>
        <begin position="66"/>
        <end position="78"/>
    </location>
</feature>
<evidence type="ECO:0000313" key="3">
    <source>
        <dbReference type="Proteomes" id="UP000605986"/>
    </source>
</evidence>
<feature type="compositionally biased region" description="Polar residues" evidence="1">
    <location>
        <begin position="104"/>
        <end position="119"/>
    </location>
</feature>
<accession>A0A8H4KAK0</accession>
<feature type="compositionally biased region" description="Basic and acidic residues" evidence="1">
    <location>
        <begin position="462"/>
        <end position="473"/>
    </location>
</feature>
<evidence type="ECO:0000256" key="1">
    <source>
        <dbReference type="SAM" id="MobiDB-lite"/>
    </source>
</evidence>
<dbReference type="AlphaFoldDB" id="A0A8H4KAK0"/>
<sequence length="682" mass="75405">MKKPWKSAASTAASAQPVDIQQSNIRGRISGPVPISTSLDDEFPIRNPGTNMATPVQGEFKESHTEPTLSRNDFNPPTFSEPRRNGPHMLREEPRSSLHARHPGTTSRLQKAEPSNNVRHSFVSADTRDKERPQRKQSTLRGALGKLFNRRKKTNGNDSPNNTDSENGSTQLRPGPYRRSPGEDGRAQDSVPSLSHRDRSAPRSRSRPFPGAESKRSASLPITEFDRALRSHSIRPEDVRAIESARNSLSADFGLSHARISATRLREYNLAGLSPRPVSSHGRESRQDQNEDNSNEIGRAITSDLPGVRRRSRSLSGLPEEGHGHTRRRSDEIKYWRESYDPTFISPLSSNAAEGEGITVAEVEQPQHGEEEAPQQTPAEPFNFGSFADMKQVGGMKITHAANLETRINNLESRVYRLEQVLDRICDTAPDSRPHLGPPGRPAPPIPIENHHETSQPNHQADQIRRDYRKDSSRFSGYQKAGQRRSVLLDPNSSAILSDRPTSTATIRGAASLPNLLKDTPGAFTMDHYITLLALIHTERSAREALETQVKTLGHQLSILSNSVTMNSGFDPPPTAKSFGDRSAFDHDDDDGHFASLANMTGSQSRHIDLEDSGIGTGHGDESEYSDTFETPREEGHSFGAFGEDLDREDQAQTKAARTLSLSQLTMGRGTQKPSQHVHRVI</sequence>
<feature type="compositionally biased region" description="Polar residues" evidence="1">
    <location>
        <begin position="8"/>
        <end position="25"/>
    </location>
</feature>
<gene>
    <name evidence="2" type="ORF">F53441_10017</name>
</gene>
<keyword evidence="3" id="KW-1185">Reference proteome</keyword>
<dbReference type="OrthoDB" id="5428925at2759"/>
<protein>
    <submittedName>
        <fullName evidence="2">Uncharacterized protein</fullName>
    </submittedName>
</protein>
<feature type="compositionally biased region" description="Pro residues" evidence="1">
    <location>
        <begin position="436"/>
        <end position="447"/>
    </location>
</feature>
<feature type="compositionally biased region" description="Polar residues" evidence="1">
    <location>
        <begin position="156"/>
        <end position="172"/>
    </location>
</feature>
<feature type="region of interest" description="Disordered" evidence="1">
    <location>
        <begin position="428"/>
        <end position="487"/>
    </location>
</feature>
<feature type="region of interest" description="Disordered" evidence="1">
    <location>
        <begin position="271"/>
        <end position="330"/>
    </location>
</feature>
<feature type="compositionally biased region" description="Basic and acidic residues" evidence="1">
    <location>
        <begin position="81"/>
        <end position="96"/>
    </location>
</feature>
<dbReference type="EMBL" id="JAADJG010000465">
    <property type="protein sequence ID" value="KAF4446329.1"/>
    <property type="molecule type" value="Genomic_DNA"/>
</dbReference>
<feature type="region of interest" description="Disordered" evidence="1">
    <location>
        <begin position="602"/>
        <end position="641"/>
    </location>
</feature>
<feature type="compositionally biased region" description="Basic and acidic residues" evidence="1">
    <location>
        <begin position="320"/>
        <end position="330"/>
    </location>
</feature>
<feature type="region of interest" description="Disordered" evidence="1">
    <location>
        <begin position="1"/>
        <end position="230"/>
    </location>
</feature>
<name>A0A8H4KAK0_9HYPO</name>
<organism evidence="2 3">
    <name type="scientific">Fusarium austroafricanum</name>
    <dbReference type="NCBI Taxonomy" id="2364996"/>
    <lineage>
        <taxon>Eukaryota</taxon>
        <taxon>Fungi</taxon>
        <taxon>Dikarya</taxon>
        <taxon>Ascomycota</taxon>
        <taxon>Pezizomycotina</taxon>
        <taxon>Sordariomycetes</taxon>
        <taxon>Hypocreomycetidae</taxon>
        <taxon>Hypocreales</taxon>
        <taxon>Nectriaceae</taxon>
        <taxon>Fusarium</taxon>
        <taxon>Fusarium concolor species complex</taxon>
    </lineage>
</organism>
<comment type="caution">
    <text evidence="2">The sequence shown here is derived from an EMBL/GenBank/DDBJ whole genome shotgun (WGS) entry which is preliminary data.</text>
</comment>
<proteinExistence type="predicted"/>
<dbReference type="Proteomes" id="UP000605986">
    <property type="component" value="Unassembled WGS sequence"/>
</dbReference>
<reference evidence="2" key="1">
    <citation type="submission" date="2020-01" db="EMBL/GenBank/DDBJ databases">
        <title>Identification and distribution of gene clusters putatively required for synthesis of sphingolipid metabolism inhibitors in phylogenetically diverse species of the filamentous fungus Fusarium.</title>
        <authorList>
            <person name="Kim H.-S."/>
            <person name="Busman M."/>
            <person name="Brown D.W."/>
            <person name="Divon H."/>
            <person name="Uhlig S."/>
            <person name="Proctor R.H."/>
        </authorList>
    </citation>
    <scope>NUCLEOTIDE SEQUENCE</scope>
    <source>
        <strain evidence="2">NRRL 53441</strain>
    </source>
</reference>
<evidence type="ECO:0000313" key="2">
    <source>
        <dbReference type="EMBL" id="KAF4446329.1"/>
    </source>
</evidence>